<feature type="compositionally biased region" description="Basic residues" evidence="15">
    <location>
        <begin position="1051"/>
        <end position="1060"/>
    </location>
</feature>
<dbReference type="SUPFAM" id="SSF140482">
    <property type="entry name" value="MAST3 pre-PK domain-like"/>
    <property type="match status" value="1"/>
</dbReference>
<reference evidence="19" key="1">
    <citation type="submission" date="2021-04" db="EMBL/GenBank/DDBJ databases">
        <authorList>
            <consortium name="Wellcome Sanger Institute Data Sharing"/>
        </authorList>
    </citation>
    <scope>NUCLEOTIDE SEQUENCE [LARGE SCALE GENOMIC DNA]</scope>
</reference>
<evidence type="ECO:0000256" key="4">
    <source>
        <dbReference type="ARBA" id="ARBA00012513"/>
    </source>
</evidence>
<name>A0A671YJQ4_SPAAU</name>
<evidence type="ECO:0000256" key="5">
    <source>
        <dbReference type="ARBA" id="ARBA00022490"/>
    </source>
</evidence>
<gene>
    <name evidence="19" type="primary">MAST1</name>
    <name evidence="19" type="synonym">LOC115581603</name>
</gene>
<evidence type="ECO:0000259" key="18">
    <source>
        <dbReference type="PROSITE" id="PS51285"/>
    </source>
</evidence>
<dbReference type="Gene3D" id="2.30.42.10">
    <property type="match status" value="1"/>
</dbReference>
<feature type="domain" description="AGC-kinase C-terminal" evidence="18">
    <location>
        <begin position="608"/>
        <end position="686"/>
    </location>
</feature>
<dbReference type="Gene3D" id="1.10.510.10">
    <property type="entry name" value="Transferase(Phosphotransferase) domain 1"/>
    <property type="match status" value="1"/>
</dbReference>
<dbReference type="InterPro" id="IPR036034">
    <property type="entry name" value="PDZ_sf"/>
</dbReference>
<evidence type="ECO:0000256" key="8">
    <source>
        <dbReference type="ARBA" id="ARBA00022679"/>
    </source>
</evidence>
<evidence type="ECO:0000256" key="11">
    <source>
        <dbReference type="ARBA" id="ARBA00022840"/>
    </source>
</evidence>
<feature type="domain" description="PDZ" evidence="17">
    <location>
        <begin position="834"/>
        <end position="922"/>
    </location>
</feature>
<keyword evidence="5" id="KW-0963">Cytoplasm</keyword>
<evidence type="ECO:0000313" key="19">
    <source>
        <dbReference type="Ensembl" id="ENSSAUP00010063033.1"/>
    </source>
</evidence>
<evidence type="ECO:0000313" key="20">
    <source>
        <dbReference type="Proteomes" id="UP000472265"/>
    </source>
</evidence>
<evidence type="ECO:0000256" key="3">
    <source>
        <dbReference type="ARBA" id="ARBA00009903"/>
    </source>
</evidence>
<evidence type="ECO:0000256" key="10">
    <source>
        <dbReference type="ARBA" id="ARBA00022777"/>
    </source>
</evidence>
<dbReference type="Pfam" id="PF00595">
    <property type="entry name" value="PDZ"/>
    <property type="match status" value="1"/>
</dbReference>
<accession>A0A671YJQ4</accession>
<dbReference type="InterPro" id="IPR023142">
    <property type="entry name" value="MAST_pre-PK_dom_sf"/>
</dbReference>
<dbReference type="SMART" id="SM00220">
    <property type="entry name" value="S_TKc"/>
    <property type="match status" value="1"/>
</dbReference>
<dbReference type="InterPro" id="IPR001478">
    <property type="entry name" value="PDZ"/>
</dbReference>
<dbReference type="Gene3D" id="3.30.200.20">
    <property type="entry name" value="Phosphorylase Kinase, domain 1"/>
    <property type="match status" value="2"/>
</dbReference>
<evidence type="ECO:0000256" key="13">
    <source>
        <dbReference type="ARBA" id="ARBA00047899"/>
    </source>
</evidence>
<feature type="compositionally biased region" description="Basic residues" evidence="15">
    <location>
        <begin position="935"/>
        <end position="947"/>
    </location>
</feature>
<evidence type="ECO:0000256" key="1">
    <source>
        <dbReference type="ARBA" id="ARBA00001946"/>
    </source>
</evidence>
<dbReference type="Proteomes" id="UP000472265">
    <property type="component" value="Chromosome 1"/>
</dbReference>
<protein>
    <recommendedName>
        <fullName evidence="4">non-specific serine/threonine protein kinase</fullName>
        <ecNumber evidence="4">2.7.11.1</ecNumber>
    </recommendedName>
</protein>
<dbReference type="FunFam" id="1.20.1480.20:FF:000001">
    <property type="entry name" value="microtubule-associated serine/threonine-protein kinase 4 isoform X1"/>
    <property type="match status" value="1"/>
</dbReference>
<evidence type="ECO:0000256" key="15">
    <source>
        <dbReference type="SAM" id="MobiDB-lite"/>
    </source>
</evidence>
<organism evidence="19 20">
    <name type="scientific">Sparus aurata</name>
    <name type="common">Gilthead sea bream</name>
    <dbReference type="NCBI Taxonomy" id="8175"/>
    <lineage>
        <taxon>Eukaryota</taxon>
        <taxon>Metazoa</taxon>
        <taxon>Chordata</taxon>
        <taxon>Craniata</taxon>
        <taxon>Vertebrata</taxon>
        <taxon>Euteleostomi</taxon>
        <taxon>Actinopterygii</taxon>
        <taxon>Neopterygii</taxon>
        <taxon>Teleostei</taxon>
        <taxon>Neoteleostei</taxon>
        <taxon>Acanthomorphata</taxon>
        <taxon>Eupercaria</taxon>
        <taxon>Spariformes</taxon>
        <taxon>Sparidae</taxon>
        <taxon>Sparus</taxon>
    </lineage>
</organism>
<dbReference type="GO" id="GO:0035556">
    <property type="term" value="P:intracellular signal transduction"/>
    <property type="evidence" value="ECO:0007669"/>
    <property type="project" value="TreeGrafter"/>
</dbReference>
<dbReference type="Ensembl" id="ENSSAUT00010066076.1">
    <property type="protein sequence ID" value="ENSSAUP00010063033.1"/>
    <property type="gene ID" value="ENSSAUG00010025373.1"/>
</dbReference>
<keyword evidence="20" id="KW-1185">Reference proteome</keyword>
<feature type="compositionally biased region" description="Low complexity" evidence="15">
    <location>
        <begin position="91"/>
        <end position="108"/>
    </location>
</feature>
<evidence type="ECO:0000256" key="9">
    <source>
        <dbReference type="ARBA" id="ARBA00022741"/>
    </source>
</evidence>
<dbReference type="AlphaFoldDB" id="A0A671YJQ4"/>
<keyword evidence="7" id="KW-0597">Phosphoprotein</keyword>
<dbReference type="PROSITE" id="PS50106">
    <property type="entry name" value="PDZ"/>
    <property type="match status" value="1"/>
</dbReference>
<dbReference type="GeneTree" id="ENSGT00940000157700"/>
<dbReference type="GO" id="GO:0007010">
    <property type="term" value="P:cytoskeleton organization"/>
    <property type="evidence" value="ECO:0007669"/>
    <property type="project" value="TreeGrafter"/>
</dbReference>
<keyword evidence="12" id="KW-0460">Magnesium</keyword>
<dbReference type="PANTHER" id="PTHR24356">
    <property type="entry name" value="SERINE/THREONINE-PROTEIN KINASE"/>
    <property type="match status" value="1"/>
</dbReference>
<feature type="region of interest" description="Disordered" evidence="15">
    <location>
        <begin position="935"/>
        <end position="968"/>
    </location>
</feature>
<keyword evidence="6" id="KW-0723">Serine/threonine-protein kinase</keyword>
<evidence type="ECO:0000259" key="16">
    <source>
        <dbReference type="PROSITE" id="PS50011"/>
    </source>
</evidence>
<evidence type="ECO:0000256" key="2">
    <source>
        <dbReference type="ARBA" id="ARBA00004496"/>
    </source>
</evidence>
<feature type="domain" description="Protein kinase" evidence="16">
    <location>
        <begin position="352"/>
        <end position="607"/>
    </location>
</feature>
<dbReference type="PANTHER" id="PTHR24356:SF150">
    <property type="entry name" value="MICROTUBULE-ASSOCIATED SERINE_THREONINE-PROTEIN KINASE 1"/>
    <property type="match status" value="1"/>
</dbReference>
<dbReference type="EC" id="2.7.11.1" evidence="4"/>
<proteinExistence type="inferred from homology"/>
<evidence type="ECO:0000256" key="12">
    <source>
        <dbReference type="ARBA" id="ARBA00022842"/>
    </source>
</evidence>
<feature type="region of interest" description="Disordered" evidence="15">
    <location>
        <begin position="133"/>
        <end position="161"/>
    </location>
</feature>
<dbReference type="Gene3D" id="1.20.1480.20">
    <property type="entry name" value="MAST3 pre-PK domain-like"/>
    <property type="match status" value="1"/>
</dbReference>
<feature type="compositionally biased region" description="Basic and acidic residues" evidence="15">
    <location>
        <begin position="948"/>
        <end position="957"/>
    </location>
</feature>
<reference evidence="19" key="2">
    <citation type="submission" date="2025-08" db="UniProtKB">
        <authorList>
            <consortium name="Ensembl"/>
        </authorList>
    </citation>
    <scope>IDENTIFICATION</scope>
</reference>
<feature type="compositionally biased region" description="Polar residues" evidence="15">
    <location>
        <begin position="999"/>
        <end position="1013"/>
    </location>
</feature>
<dbReference type="SMART" id="SM00228">
    <property type="entry name" value="PDZ"/>
    <property type="match status" value="1"/>
</dbReference>
<comment type="cofactor">
    <cofactor evidence="1">
        <name>Mg(2+)</name>
        <dbReference type="ChEBI" id="CHEBI:18420"/>
    </cofactor>
</comment>
<dbReference type="InterPro" id="IPR011009">
    <property type="entry name" value="Kinase-like_dom_sf"/>
</dbReference>
<comment type="catalytic activity">
    <reaction evidence="14">
        <text>L-seryl-[protein] + ATP = O-phospho-L-seryl-[protein] + ADP + H(+)</text>
        <dbReference type="Rhea" id="RHEA:17989"/>
        <dbReference type="Rhea" id="RHEA-COMP:9863"/>
        <dbReference type="Rhea" id="RHEA-COMP:11604"/>
        <dbReference type="ChEBI" id="CHEBI:15378"/>
        <dbReference type="ChEBI" id="CHEBI:29999"/>
        <dbReference type="ChEBI" id="CHEBI:30616"/>
        <dbReference type="ChEBI" id="CHEBI:83421"/>
        <dbReference type="ChEBI" id="CHEBI:456216"/>
        <dbReference type="EC" id="2.7.11.1"/>
    </reaction>
</comment>
<dbReference type="GO" id="GO:0005524">
    <property type="term" value="F:ATP binding"/>
    <property type="evidence" value="ECO:0007669"/>
    <property type="project" value="UniProtKB-KW"/>
</dbReference>
<evidence type="ECO:0000256" key="6">
    <source>
        <dbReference type="ARBA" id="ARBA00022527"/>
    </source>
</evidence>
<evidence type="ECO:0000256" key="14">
    <source>
        <dbReference type="ARBA" id="ARBA00048679"/>
    </source>
</evidence>
<keyword evidence="11" id="KW-0067">ATP-binding</keyword>
<evidence type="ECO:0000256" key="7">
    <source>
        <dbReference type="ARBA" id="ARBA00022553"/>
    </source>
</evidence>
<feature type="compositionally biased region" description="Low complexity" evidence="15">
    <location>
        <begin position="1118"/>
        <end position="1128"/>
    </location>
</feature>
<feature type="compositionally biased region" description="Polar residues" evidence="15">
    <location>
        <begin position="21"/>
        <end position="41"/>
    </location>
</feature>
<feature type="compositionally biased region" description="Polar residues" evidence="15">
    <location>
        <begin position="1074"/>
        <end position="1083"/>
    </location>
</feature>
<dbReference type="Pfam" id="PF00069">
    <property type="entry name" value="Pkinase"/>
    <property type="match status" value="2"/>
</dbReference>
<comment type="catalytic activity">
    <reaction evidence="13">
        <text>L-threonyl-[protein] + ATP = O-phospho-L-threonyl-[protein] + ADP + H(+)</text>
        <dbReference type="Rhea" id="RHEA:46608"/>
        <dbReference type="Rhea" id="RHEA-COMP:11060"/>
        <dbReference type="Rhea" id="RHEA-COMP:11605"/>
        <dbReference type="ChEBI" id="CHEBI:15378"/>
        <dbReference type="ChEBI" id="CHEBI:30013"/>
        <dbReference type="ChEBI" id="CHEBI:30616"/>
        <dbReference type="ChEBI" id="CHEBI:61977"/>
        <dbReference type="ChEBI" id="CHEBI:456216"/>
        <dbReference type="EC" id="2.7.11.1"/>
    </reaction>
</comment>
<dbReference type="FunFam" id="1.10.510.10:FF:000012">
    <property type="entry name" value="microtubule-associated serine/threonine-protein kinase 2 isoform X1"/>
    <property type="match status" value="1"/>
</dbReference>
<keyword evidence="10" id="KW-0418">Kinase</keyword>
<keyword evidence="9" id="KW-0547">Nucleotide-binding</keyword>
<dbReference type="CDD" id="cd23073">
    <property type="entry name" value="PDZ_MAST1"/>
    <property type="match status" value="1"/>
</dbReference>
<dbReference type="SUPFAM" id="SSF56112">
    <property type="entry name" value="Protein kinase-like (PK-like)"/>
    <property type="match status" value="1"/>
</dbReference>
<comment type="subcellular location">
    <subcellularLocation>
        <location evidence="2">Cytoplasm</location>
    </subcellularLocation>
</comment>
<dbReference type="InterPro" id="IPR000961">
    <property type="entry name" value="AGC-kinase_C"/>
</dbReference>
<comment type="similarity">
    <text evidence="3">Belongs to the protein kinase superfamily. AGC Ser/Thr protein kinase family.</text>
</comment>
<dbReference type="FunFam" id="3.30.200.20:FF:000012">
    <property type="entry name" value="microtubule-associated serine/threonine-protein kinase 2 isoform X1"/>
    <property type="match status" value="1"/>
</dbReference>
<dbReference type="PROSITE" id="PS50011">
    <property type="entry name" value="PROTEIN_KINASE_DOM"/>
    <property type="match status" value="1"/>
</dbReference>
<dbReference type="InterPro" id="IPR015022">
    <property type="entry name" value="MAST_pre-PK_dom"/>
</dbReference>
<dbReference type="GO" id="GO:0000287">
    <property type="term" value="F:magnesium ion binding"/>
    <property type="evidence" value="ECO:0007669"/>
    <property type="project" value="InterPro"/>
</dbReference>
<dbReference type="PROSITE" id="PS51285">
    <property type="entry name" value="AGC_KINASE_CTER"/>
    <property type="match status" value="1"/>
</dbReference>
<feature type="region of interest" description="Disordered" evidence="15">
    <location>
        <begin position="983"/>
        <end position="1145"/>
    </location>
</feature>
<sequence>MDDSGIIRRRRLQKDLPLPRKSSSCRTSNRKSLILTSTSPTLPRPHSPLPGHIGSSPLDSPRNFSPSGPAHFSFASSRRADGRRWSLASLPSSGYGTNTPSSTSSSSSQERLHQLPFQPTMDELHFLSKHFGSTESITDDDGGRRSPHVRPRSRSLSPGRSPSCYDNEIVMMNHVYKERFPKATAQMEERLAEFIHNYCPESVLPLADGVLSFIHHQVAELARDCLTKSREGLITSVYFCELQENLEKLLNDAYERSESSEVTFVIELVKKLFIIISRPARLLECLEFNPEEFYHLLEAAEDHAKEGQLMKADIPRYIISQLGLTRDPLEDGISFLFLDPFPPYFISAPDVSSFFILPSCLLCSAVYLVRHRETRQRFAMKKINKQNLILRNQIQQAFVERDILTFAENPFVVSMFCSFETRRHLCMVMEYVEGKGVGSGFITLKHVLHKKNLNVCFLSPYSLLITSMGHIKLTDFGLSKMGLMSLTTNLYEGHIEKDAREFLDKQVCGTPEYIAPEVILRQGYGKPVDWWAMGIILYEFLVGCVPFFGDTPEELFGQVITDDIVWPEGDDALPADSLALISALLQTNPLVRLGTGGAFEVKQHSFFTELDWNTLLRQKAEFIPHLESEEDTSYFDTRSDRYHHINTYDEDDTNDDEPVEIRQFSSCSPRFTSLSFDSVFLTLCQSVVFVISFENRKRSETIKSRSYCAKRGTWSLDSGLRMIPSYSSCLISILNLETRSSSRLLPRPCLSSYHQVRGPRKDENDIFLGILVCFTFLQYFIPLFNLCRPPVEQHGGFSPLASPMSPHSFSSNPSSRDSSPSRDFFPAVSVLRSPITIHRSGKKYGFTLRAIRVYIGDSDIYSVHHIVWHVEDGGPAQEAGLCAGDLITHVNGEPVHGLVHTEVVELILKSGNKVTVTTTPFENTSIKVGPARKASYKCKMARRNKRTVGKESQDSKKRNSLFRKITKQSNLLHTSRSLSSLNRSLSSSESLPGSPTHSLSARSPTQGYRSTPEPSYLGASSQSSSPASSTPNSPAPSQHMRPSSLHGLSPKLHRQYRSARCKSSSPPPLPGHTVGSSNTTQSFPAKLHSSPPVVRPRPKSAEPPRSPLLKRVQSAEKLGSPLTQSSSTGGLGGPLRKHSLEVQHS</sequence>
<feature type="compositionally biased region" description="Low complexity" evidence="15">
    <location>
        <begin position="983"/>
        <end position="998"/>
    </location>
</feature>
<dbReference type="SUPFAM" id="SSF50156">
    <property type="entry name" value="PDZ domain-like"/>
    <property type="match status" value="1"/>
</dbReference>
<dbReference type="FunFam" id="2.30.42.10:FF:000008">
    <property type="entry name" value="microtubule-associated serine/threonine-protein kinase 4 isoform X2"/>
    <property type="match status" value="1"/>
</dbReference>
<dbReference type="GO" id="GO:0004674">
    <property type="term" value="F:protein serine/threonine kinase activity"/>
    <property type="evidence" value="ECO:0007669"/>
    <property type="project" value="UniProtKB-KW"/>
</dbReference>
<evidence type="ECO:0000259" key="17">
    <source>
        <dbReference type="PROSITE" id="PS50106"/>
    </source>
</evidence>
<dbReference type="GO" id="GO:0005737">
    <property type="term" value="C:cytoplasm"/>
    <property type="evidence" value="ECO:0007669"/>
    <property type="project" value="UniProtKB-SubCell"/>
</dbReference>
<reference evidence="19" key="3">
    <citation type="submission" date="2025-09" db="UniProtKB">
        <authorList>
            <consortium name="Ensembl"/>
        </authorList>
    </citation>
    <scope>IDENTIFICATION</scope>
</reference>
<feature type="region of interest" description="Disordered" evidence="15">
    <location>
        <begin position="1"/>
        <end position="112"/>
    </location>
</feature>
<dbReference type="Pfam" id="PF08926">
    <property type="entry name" value="DUF1908"/>
    <property type="match status" value="1"/>
</dbReference>
<feature type="compositionally biased region" description="Low complexity" evidence="15">
    <location>
        <begin position="1014"/>
        <end position="1037"/>
    </location>
</feature>
<dbReference type="InterPro" id="IPR050236">
    <property type="entry name" value="Ser_Thr_kinase_AGC"/>
</dbReference>
<dbReference type="InterPro" id="IPR000719">
    <property type="entry name" value="Prot_kinase_dom"/>
</dbReference>
<keyword evidence="8" id="KW-0808">Transferase</keyword>